<keyword evidence="1" id="KW-0677">Repeat</keyword>
<dbReference type="InterPro" id="IPR002550">
    <property type="entry name" value="CNNM"/>
</dbReference>
<evidence type="ECO:0000256" key="3">
    <source>
        <dbReference type="SAM" id="Phobius"/>
    </source>
</evidence>
<evidence type="ECO:0000256" key="1">
    <source>
        <dbReference type="ARBA" id="ARBA00022737"/>
    </source>
</evidence>
<keyword evidence="3" id="KW-1133">Transmembrane helix</keyword>
<proteinExistence type="predicted"/>
<evidence type="ECO:0000313" key="5">
    <source>
        <dbReference type="EMBL" id="UPV98891.1"/>
    </source>
</evidence>
<dbReference type="PANTHER" id="PTHR22777">
    <property type="entry name" value="HEMOLYSIN-RELATED"/>
    <property type="match status" value="1"/>
</dbReference>
<keyword evidence="6" id="KW-1185">Reference proteome</keyword>
<dbReference type="RefSeq" id="WP_248653395.1">
    <property type="nucleotide sequence ID" value="NZ_CP096658.1"/>
</dbReference>
<dbReference type="EMBL" id="CP096658">
    <property type="protein sequence ID" value="UPV98891.1"/>
    <property type="molecule type" value="Genomic_DNA"/>
</dbReference>
<keyword evidence="2" id="KW-0129">CBS domain</keyword>
<organism evidence="5 6">
    <name type="scientific">Halorussus gelatinilyticus</name>
    <dbReference type="NCBI Taxonomy" id="2937524"/>
    <lineage>
        <taxon>Archaea</taxon>
        <taxon>Methanobacteriati</taxon>
        <taxon>Methanobacteriota</taxon>
        <taxon>Stenosarchaea group</taxon>
        <taxon>Halobacteria</taxon>
        <taxon>Halobacteriales</taxon>
        <taxon>Haladaptataceae</taxon>
        <taxon>Halorussus</taxon>
    </lineage>
</organism>
<dbReference type="PANTHER" id="PTHR22777:SF17">
    <property type="entry name" value="UPF0053 PROTEIN SLL0260"/>
    <property type="match status" value="1"/>
</dbReference>
<evidence type="ECO:0000259" key="4">
    <source>
        <dbReference type="PROSITE" id="PS51846"/>
    </source>
</evidence>
<evidence type="ECO:0000313" key="6">
    <source>
        <dbReference type="Proteomes" id="UP000830434"/>
    </source>
</evidence>
<evidence type="ECO:0000256" key="2">
    <source>
        <dbReference type="ARBA" id="ARBA00023122"/>
    </source>
</evidence>
<dbReference type="Proteomes" id="UP000830434">
    <property type="component" value="Chromosome"/>
</dbReference>
<sequence>MLELPRSLLAAGAVVVLLALSAFFSSSETAIFSLSVEWMAERAAAGDRRAALLSALREDPHRLLVTLLVGNNLVNVALSSVVTVVLVGALPAGLAVTAATVVVTSLVLIFGEIIPKSYGLGNGERWSLRVARPLSLVERALYPLVVLFDALTRGTSQRLGGDTDIEEQYLDD</sequence>
<reference evidence="5" key="1">
    <citation type="submission" date="2022-04" db="EMBL/GenBank/DDBJ databases">
        <title>Diverse halophilic archaea isolated from saline environments.</title>
        <authorList>
            <person name="Cui H.-L."/>
        </authorList>
    </citation>
    <scope>NUCLEOTIDE SEQUENCE</scope>
    <source>
        <strain evidence="5">XZYJT40</strain>
    </source>
</reference>
<feature type="domain" description="CNNM transmembrane" evidence="4">
    <location>
        <begin position="3"/>
        <end position="172"/>
    </location>
</feature>
<accession>A0A8U0IFA6</accession>
<dbReference type="GeneID" id="72190217"/>
<dbReference type="Pfam" id="PF01595">
    <property type="entry name" value="CNNM"/>
    <property type="match status" value="1"/>
</dbReference>
<keyword evidence="3" id="KW-0472">Membrane</keyword>
<feature type="transmembrane region" description="Helical" evidence="3">
    <location>
        <begin position="77"/>
        <end position="110"/>
    </location>
</feature>
<name>A0A8U0IFA6_9EURY</name>
<keyword evidence="3" id="KW-0812">Transmembrane</keyword>
<dbReference type="KEGG" id="haxz:M0R88_10140"/>
<gene>
    <name evidence="5" type="ORF">M0R88_10140</name>
</gene>
<dbReference type="AlphaFoldDB" id="A0A8U0IFA6"/>
<dbReference type="PROSITE" id="PS51846">
    <property type="entry name" value="CNNM"/>
    <property type="match status" value="1"/>
</dbReference>
<protein>
    <submittedName>
        <fullName evidence="5">DUF21 domain-containing protein</fullName>
    </submittedName>
</protein>